<feature type="transmembrane region" description="Helical" evidence="5">
    <location>
        <begin position="529"/>
        <end position="552"/>
    </location>
</feature>
<dbReference type="AlphaFoldDB" id="A0A9Q0REK5"/>
<evidence type="ECO:0000256" key="5">
    <source>
        <dbReference type="SAM" id="Phobius"/>
    </source>
</evidence>
<evidence type="ECO:0000259" key="6">
    <source>
        <dbReference type="Pfam" id="PF04547"/>
    </source>
</evidence>
<dbReference type="Pfam" id="PF04547">
    <property type="entry name" value="Anoctamin"/>
    <property type="match status" value="1"/>
</dbReference>
<protein>
    <submittedName>
        <fullName evidence="7">Ngep-related</fullName>
    </submittedName>
</protein>
<proteinExistence type="predicted"/>
<keyword evidence="4 5" id="KW-0472">Membrane</keyword>
<dbReference type="GO" id="GO:0005254">
    <property type="term" value="F:chloride channel activity"/>
    <property type="evidence" value="ECO:0007669"/>
    <property type="project" value="TreeGrafter"/>
</dbReference>
<dbReference type="PANTHER" id="PTHR12308">
    <property type="entry name" value="ANOCTAMIN"/>
    <property type="match status" value="1"/>
</dbReference>
<evidence type="ECO:0000256" key="3">
    <source>
        <dbReference type="ARBA" id="ARBA00022989"/>
    </source>
</evidence>
<dbReference type="EMBL" id="JAPDFW010000059">
    <property type="protein sequence ID" value="KAJ5077262.1"/>
    <property type="molecule type" value="Genomic_DNA"/>
</dbReference>
<keyword evidence="3 5" id="KW-1133">Transmembrane helix</keyword>
<dbReference type="PANTHER" id="PTHR12308:SF73">
    <property type="entry name" value="ANOCTAMIN"/>
    <property type="match status" value="1"/>
</dbReference>
<evidence type="ECO:0000256" key="4">
    <source>
        <dbReference type="ARBA" id="ARBA00023136"/>
    </source>
</evidence>
<feature type="transmembrane region" description="Helical" evidence="5">
    <location>
        <begin position="345"/>
        <end position="367"/>
    </location>
</feature>
<dbReference type="InterPro" id="IPR007632">
    <property type="entry name" value="Anoctamin"/>
</dbReference>
<dbReference type="Proteomes" id="UP001149090">
    <property type="component" value="Unassembled WGS sequence"/>
</dbReference>
<accession>A0A9Q0REK5</accession>
<feature type="transmembrane region" description="Helical" evidence="5">
    <location>
        <begin position="379"/>
        <end position="400"/>
    </location>
</feature>
<dbReference type="InterPro" id="IPR049452">
    <property type="entry name" value="Anoctamin_TM"/>
</dbReference>
<name>A0A9Q0REK5_ANAIG</name>
<feature type="domain" description="Anoctamin transmembrane" evidence="6">
    <location>
        <begin position="227"/>
        <end position="653"/>
    </location>
</feature>
<evidence type="ECO:0000256" key="1">
    <source>
        <dbReference type="ARBA" id="ARBA00004141"/>
    </source>
</evidence>
<comment type="subcellular location">
    <subcellularLocation>
        <location evidence="1">Membrane</location>
        <topology evidence="1">Multi-pass membrane protein</topology>
    </subcellularLocation>
</comment>
<dbReference type="GO" id="GO:0016020">
    <property type="term" value="C:membrane"/>
    <property type="evidence" value="ECO:0007669"/>
    <property type="project" value="UniProtKB-SubCell"/>
</dbReference>
<sequence>MADQDNLNLDDQDNQVQFNTEHSEIAIDDTTKVDDGKDIENDDDKIFYEWVVVFAEQDLTDNGCCKKVTEDKLEHAERKKEKIKTWLTGAGLKLRETSSVGNEFTFIEIGASNHFLERWAEKSKLRVKIAGMEGPTYLGYAEFRMSQKNMFLAHSEECVFNSSERQKIIRTVIEAKKDQGGCGINVTKLIRKKYATDMFSVHNYDELDPLLKRWSKSCKCTQPIDQVRDYFGENVAFYFTYLGFYTEWLIFLSIVSIPFGIVQIAKAKVDTPAILFYSLFIVLWTTVFVETWKRKSNTKALHWDTLFYEREEQIRPEFKGKIRMSPITNEEEPFYPGWKRKLKYIGSYFVIFCFITAAICASVFINKKKLIDNDKHIDFGYKVWTAVATGASIFVLNFIFQRVAPRLNDWENHETDTKYENALIVKFFLFQSINSWTSTFCIAFIAQDITYLTTHLGSLLIFRQALGNVQEVFLPYIRGKLKIRKEKKRVKALRDQGIDVPDVSMIEKQAKYPRYSYTIDDYSEMMIQFGYISLFSISFPAASILALLNNIIEIRTDSFKLKNMKRPEPRPANGIGSWIIILEILSFLIILSNIALVAVSSTEQLDYYFSDGISDTERLWFLIAVEHILIVLKLLLRVVIPDTSQAVDDAIAKDKYEAEKNQTLMLHKSFYAKDVLDDDQL</sequence>
<feature type="transmembrane region" description="Helical" evidence="5">
    <location>
        <begin position="238"/>
        <end position="262"/>
    </location>
</feature>
<organism evidence="7 8">
    <name type="scientific">Anaeramoeba ignava</name>
    <name type="common">Anaerobic marine amoeba</name>
    <dbReference type="NCBI Taxonomy" id="1746090"/>
    <lineage>
        <taxon>Eukaryota</taxon>
        <taxon>Metamonada</taxon>
        <taxon>Anaeramoebidae</taxon>
        <taxon>Anaeramoeba</taxon>
    </lineage>
</organism>
<dbReference type="OrthoDB" id="296386at2759"/>
<dbReference type="OMA" id="YNGPLKT"/>
<feature type="transmembrane region" description="Helical" evidence="5">
    <location>
        <begin position="573"/>
        <end position="599"/>
    </location>
</feature>
<evidence type="ECO:0000313" key="8">
    <source>
        <dbReference type="Proteomes" id="UP001149090"/>
    </source>
</evidence>
<evidence type="ECO:0000256" key="2">
    <source>
        <dbReference type="ARBA" id="ARBA00022692"/>
    </source>
</evidence>
<comment type="caution">
    <text evidence="7">The sequence shown here is derived from an EMBL/GenBank/DDBJ whole genome shotgun (WGS) entry which is preliminary data.</text>
</comment>
<evidence type="ECO:0000313" key="7">
    <source>
        <dbReference type="EMBL" id="KAJ5077262.1"/>
    </source>
</evidence>
<feature type="transmembrane region" description="Helical" evidence="5">
    <location>
        <begin position="619"/>
        <end position="636"/>
    </location>
</feature>
<feature type="transmembrane region" description="Helical" evidence="5">
    <location>
        <begin position="274"/>
        <end position="292"/>
    </location>
</feature>
<keyword evidence="2 5" id="KW-0812">Transmembrane</keyword>
<keyword evidence="8" id="KW-1185">Reference proteome</keyword>
<gene>
    <name evidence="7" type="ORF">M0811_00582</name>
</gene>
<reference evidence="7" key="1">
    <citation type="submission" date="2022-10" db="EMBL/GenBank/DDBJ databases">
        <title>Novel sulphate-reducing endosymbionts in the free-living metamonad Anaeramoeba.</title>
        <authorList>
            <person name="Jerlstrom-Hultqvist J."/>
            <person name="Cepicka I."/>
            <person name="Gallot-Lavallee L."/>
            <person name="Salas-Leiva D."/>
            <person name="Curtis B.A."/>
            <person name="Zahonova K."/>
            <person name="Pipaliya S."/>
            <person name="Dacks J."/>
            <person name="Roger A.J."/>
        </authorList>
    </citation>
    <scope>NUCLEOTIDE SEQUENCE</scope>
    <source>
        <strain evidence="7">BMAN</strain>
    </source>
</reference>